<evidence type="ECO:0000256" key="7">
    <source>
        <dbReference type="ARBA" id="ARBA00023242"/>
    </source>
</evidence>
<dbReference type="SMART" id="SM00066">
    <property type="entry name" value="GAL4"/>
    <property type="match status" value="1"/>
</dbReference>
<dbReference type="Gene3D" id="4.10.240.10">
    <property type="entry name" value="Zn(2)-C6 fungal-type DNA-binding domain"/>
    <property type="match status" value="1"/>
</dbReference>
<sequence length="843" mass="93017">MTEKRANESTGDNNNNNSAVATAPDTKKRRVIRACDECRKKKVKCDGQQPCIHCTVYSFKCTYDQPPRRKKVPDNAEKSKVSETVLAHLFPDVDFYSADFSLDDFVSRAQYLSQSGVNLVDMLGLKQGANNGTPLPNINRLVKSPSSSSPGMLGQEFRIILPPKHVASHLIESVWNHSCVLYRFYHRPTFIRDLDLLYDTDPEDYTDQQSKILPLVYSVMAVGVLFSMDKCEQLGFKDASEGYKYFVAARRLVDIADAREMYAMQSIVMMVMFLQCSARLSTCYAYIGVALRSALRAGLHRKVAHNFNPVELETRKRMFWTIWKMDIYVNAMLGLPRGIPEDEFDQEIPLDYDDEKITEDGYFPQKENHLSSASIANAHTRLMIILSHVMKYIYPVKGADKDKSVQLGKSMFDKVTLLENEIRDWLRNLPAELKPGANPKPEYYKANRLLHISFCHVQIVLYRPFIHYCSPKFQIPGVNEKAKACARSCINVARTVMYIADELVSNKLLNGAYWYSIYTIFFSVACLVFYVHENPDTLQSEQIRSDAELGKNALMILKDSSISAARTYKLLNSLFEQLNRRTAGMKPIVSEEGPVTRVDTTDFSNVDAGGNQELLDTELFKKKKPVAGLDLGVGGSGGLGGVGVGVGVGGVGGAPDISLGTSPITRAQVQGAGVSPVVGAGVSPATGVSQQSTPVQMNTGVSPAGADIGMGGELGADFVPPLNHAIPVSQLPTNVGFNADSFGAFNGLPLTSEDIPNGPEETYVPGFMDSLETKVFGRFLPPYMLNEGGGCQTNPSEQGSMDFNIPDAPVYSNNNMGNLEDTNWSEFFDDDNLLSGIPNYSQQ</sequence>
<feature type="region of interest" description="Disordered" evidence="8">
    <location>
        <begin position="1"/>
        <end position="26"/>
    </location>
</feature>
<dbReference type="PANTHER" id="PTHR47540:SF1">
    <property type="entry name" value="ACTIVATOR OF STRESS GENES 1-RELATED"/>
    <property type="match status" value="1"/>
</dbReference>
<dbReference type="InterPro" id="IPR036864">
    <property type="entry name" value="Zn2-C6_fun-type_DNA-bd_sf"/>
</dbReference>
<dbReference type="InterPro" id="IPR007219">
    <property type="entry name" value="XnlR_reg_dom"/>
</dbReference>
<evidence type="ECO:0000256" key="5">
    <source>
        <dbReference type="ARBA" id="ARBA00023125"/>
    </source>
</evidence>
<keyword evidence="3" id="KW-0862">Zinc</keyword>
<dbReference type="EMBL" id="KZ859022">
    <property type="protein sequence ID" value="RDW24767.1"/>
    <property type="molecule type" value="Genomic_DNA"/>
</dbReference>
<evidence type="ECO:0000313" key="11">
    <source>
        <dbReference type="Proteomes" id="UP000256601"/>
    </source>
</evidence>
<gene>
    <name evidence="10" type="ORF">B0I71DRAFT_133764</name>
</gene>
<dbReference type="PROSITE" id="PS50048">
    <property type="entry name" value="ZN2_CY6_FUNGAL_2"/>
    <property type="match status" value="1"/>
</dbReference>
<proteinExistence type="predicted"/>
<dbReference type="GO" id="GO:0008270">
    <property type="term" value="F:zinc ion binding"/>
    <property type="evidence" value="ECO:0007669"/>
    <property type="project" value="InterPro"/>
</dbReference>
<dbReference type="Pfam" id="PF00172">
    <property type="entry name" value="Zn_clus"/>
    <property type="match status" value="1"/>
</dbReference>
<protein>
    <submittedName>
        <fullName evidence="10">Fungal-specific transcription factor domain-domain-containing protein</fullName>
    </submittedName>
</protein>
<organism evidence="10 11">
    <name type="scientific">Yarrowia lipolytica</name>
    <name type="common">Candida lipolytica</name>
    <dbReference type="NCBI Taxonomy" id="4952"/>
    <lineage>
        <taxon>Eukaryota</taxon>
        <taxon>Fungi</taxon>
        <taxon>Dikarya</taxon>
        <taxon>Ascomycota</taxon>
        <taxon>Saccharomycotina</taxon>
        <taxon>Dipodascomycetes</taxon>
        <taxon>Dipodascales</taxon>
        <taxon>Dipodascales incertae sedis</taxon>
        <taxon>Yarrowia</taxon>
    </lineage>
</organism>
<dbReference type="GO" id="GO:0000981">
    <property type="term" value="F:DNA-binding transcription factor activity, RNA polymerase II-specific"/>
    <property type="evidence" value="ECO:0007669"/>
    <property type="project" value="InterPro"/>
</dbReference>
<keyword evidence="2" id="KW-0479">Metal-binding</keyword>
<dbReference type="SUPFAM" id="SSF57701">
    <property type="entry name" value="Zn2/Cys6 DNA-binding domain"/>
    <property type="match status" value="1"/>
</dbReference>
<keyword evidence="6" id="KW-0804">Transcription</keyword>
<dbReference type="PANTHER" id="PTHR47540">
    <property type="entry name" value="THIAMINE REPRESSIBLE GENES REGULATORY PROTEIN THI5"/>
    <property type="match status" value="1"/>
</dbReference>
<dbReference type="CDD" id="cd00067">
    <property type="entry name" value="GAL4"/>
    <property type="match status" value="1"/>
</dbReference>
<dbReference type="AlphaFoldDB" id="A0A371C376"/>
<dbReference type="VEuPathDB" id="FungiDB:YALI0_C22990g"/>
<dbReference type="Pfam" id="PF04082">
    <property type="entry name" value="Fungal_trans"/>
    <property type="match status" value="1"/>
</dbReference>
<dbReference type="GO" id="GO:0005634">
    <property type="term" value="C:nucleus"/>
    <property type="evidence" value="ECO:0007669"/>
    <property type="project" value="UniProtKB-SubCell"/>
</dbReference>
<dbReference type="PROSITE" id="PS00463">
    <property type="entry name" value="ZN2_CY6_FUNGAL_1"/>
    <property type="match status" value="1"/>
</dbReference>
<dbReference type="InterPro" id="IPR001138">
    <property type="entry name" value="Zn2Cys6_DnaBD"/>
</dbReference>
<evidence type="ECO:0000256" key="6">
    <source>
        <dbReference type="ARBA" id="ARBA00023163"/>
    </source>
</evidence>
<dbReference type="SMART" id="SM00906">
    <property type="entry name" value="Fungal_trans"/>
    <property type="match status" value="1"/>
</dbReference>
<feature type="domain" description="Zn(2)-C6 fungal-type" evidence="9">
    <location>
        <begin position="34"/>
        <end position="63"/>
    </location>
</feature>
<evidence type="ECO:0000256" key="4">
    <source>
        <dbReference type="ARBA" id="ARBA00023015"/>
    </source>
</evidence>
<evidence type="ECO:0000259" key="9">
    <source>
        <dbReference type="PROSITE" id="PS50048"/>
    </source>
</evidence>
<dbReference type="InterPro" id="IPR051711">
    <property type="entry name" value="Stress_Response_Reg"/>
</dbReference>
<evidence type="ECO:0000256" key="3">
    <source>
        <dbReference type="ARBA" id="ARBA00022833"/>
    </source>
</evidence>
<evidence type="ECO:0000256" key="1">
    <source>
        <dbReference type="ARBA" id="ARBA00004123"/>
    </source>
</evidence>
<evidence type="ECO:0000256" key="8">
    <source>
        <dbReference type="SAM" id="MobiDB-lite"/>
    </source>
</evidence>
<reference evidence="10 11" key="1">
    <citation type="submission" date="2018-07" db="EMBL/GenBank/DDBJ databases">
        <title>Draft Genome Assemblies for Five Robust Yarrowia lipolytica Strains Exhibiting High Lipid Production and Pentose Sugar Utilization and Sugar Alcohol Secretion from Undetoxified Lignocellulosic Biomass Hydrolysates.</title>
        <authorList>
            <consortium name="DOE Joint Genome Institute"/>
            <person name="Walker C."/>
            <person name="Ryu S."/>
            <person name="Na H."/>
            <person name="Zane M."/>
            <person name="LaButti K."/>
            <person name="Lipzen A."/>
            <person name="Haridas S."/>
            <person name="Barry K."/>
            <person name="Grigoriev I.V."/>
            <person name="Quarterman J."/>
            <person name="Slininger P."/>
            <person name="Dien B."/>
            <person name="Trinh C.T."/>
        </authorList>
    </citation>
    <scope>NUCLEOTIDE SEQUENCE [LARGE SCALE GENOMIC DNA]</scope>
    <source>
        <strain evidence="10 11">YB392</strain>
    </source>
</reference>
<dbReference type="CDD" id="cd12148">
    <property type="entry name" value="fungal_TF_MHR"/>
    <property type="match status" value="1"/>
</dbReference>
<keyword evidence="4" id="KW-0805">Transcription regulation</keyword>
<dbReference type="Proteomes" id="UP000256601">
    <property type="component" value="Unassembled WGS sequence"/>
</dbReference>
<comment type="subcellular location">
    <subcellularLocation>
        <location evidence="1">Nucleus</location>
    </subcellularLocation>
</comment>
<dbReference type="VEuPathDB" id="FungiDB:YALI1_C31791g"/>
<keyword evidence="7" id="KW-0539">Nucleus</keyword>
<name>A0A371C376_YARLL</name>
<accession>A0A371C376</accession>
<dbReference type="GO" id="GO:0043565">
    <property type="term" value="F:sequence-specific DNA binding"/>
    <property type="evidence" value="ECO:0007669"/>
    <property type="project" value="TreeGrafter"/>
</dbReference>
<evidence type="ECO:0000313" key="10">
    <source>
        <dbReference type="EMBL" id="RDW24767.1"/>
    </source>
</evidence>
<dbReference type="GO" id="GO:0006351">
    <property type="term" value="P:DNA-templated transcription"/>
    <property type="evidence" value="ECO:0007669"/>
    <property type="project" value="InterPro"/>
</dbReference>
<evidence type="ECO:0000256" key="2">
    <source>
        <dbReference type="ARBA" id="ARBA00022723"/>
    </source>
</evidence>
<keyword evidence="5" id="KW-0238">DNA-binding</keyword>
<dbReference type="GO" id="GO:0045944">
    <property type="term" value="P:positive regulation of transcription by RNA polymerase II"/>
    <property type="evidence" value="ECO:0007669"/>
    <property type="project" value="TreeGrafter"/>
</dbReference>